<reference evidence="2" key="1">
    <citation type="submission" date="2018-08" db="EMBL/GenBank/DDBJ databases">
        <authorList>
            <person name="Chevrot R."/>
        </authorList>
    </citation>
    <scope>NUCLEOTIDE SEQUENCE [LARGE SCALE GENOMIC DNA]</scope>
</reference>
<dbReference type="AlphaFoldDB" id="A0A383RA39"/>
<organism evidence="1 2">
    <name type="scientific">Paenibacillus alvei</name>
    <name type="common">Bacillus alvei</name>
    <dbReference type="NCBI Taxonomy" id="44250"/>
    <lineage>
        <taxon>Bacteria</taxon>
        <taxon>Bacillati</taxon>
        <taxon>Bacillota</taxon>
        <taxon>Bacilli</taxon>
        <taxon>Bacillales</taxon>
        <taxon>Paenibacillaceae</taxon>
        <taxon>Paenibacillus</taxon>
    </lineage>
</organism>
<proteinExistence type="predicted"/>
<name>A0A383RA39_PAEAL</name>
<evidence type="ECO:0000313" key="2">
    <source>
        <dbReference type="Proteomes" id="UP000304148"/>
    </source>
</evidence>
<dbReference type="Proteomes" id="UP000304148">
    <property type="component" value="Chromosome"/>
</dbReference>
<accession>A0A383RA39</accession>
<gene>
    <name evidence="1" type="ORF">PBLR_12250</name>
</gene>
<dbReference type="EMBL" id="LS992241">
    <property type="protein sequence ID" value="SYX83828.1"/>
    <property type="molecule type" value="Genomic_DNA"/>
</dbReference>
<evidence type="ECO:0000313" key="1">
    <source>
        <dbReference type="EMBL" id="SYX83828.1"/>
    </source>
</evidence>
<protein>
    <submittedName>
        <fullName evidence="1">Uncharacterized protein</fullName>
    </submittedName>
</protein>
<sequence length="65" mass="7604">MLGLSTTGVKWIDSKAAMLEIGWYKQQLERMSKGKRQNPDYRVWLSLLKYFMEEEHGQSPSAPTR</sequence>